<dbReference type="EC" id="2.7.7.7" evidence="1"/>
<dbReference type="PANTHER" id="PTHR11669:SF8">
    <property type="entry name" value="DNA POLYMERASE III SUBUNIT DELTA"/>
    <property type="match status" value="1"/>
</dbReference>
<evidence type="ECO:0000256" key="7">
    <source>
        <dbReference type="ARBA" id="ARBA00049244"/>
    </source>
</evidence>
<evidence type="ECO:0000256" key="1">
    <source>
        <dbReference type="ARBA" id="ARBA00012417"/>
    </source>
</evidence>
<evidence type="ECO:0000313" key="9">
    <source>
        <dbReference type="EMBL" id="MBD7986036.1"/>
    </source>
</evidence>
<keyword evidence="4 9" id="KW-0548">Nucleotidyltransferase</keyword>
<comment type="catalytic activity">
    <reaction evidence="7">
        <text>DNA(n) + a 2'-deoxyribonucleoside 5'-triphosphate = DNA(n+1) + diphosphate</text>
        <dbReference type="Rhea" id="RHEA:22508"/>
        <dbReference type="Rhea" id="RHEA-COMP:17339"/>
        <dbReference type="Rhea" id="RHEA-COMP:17340"/>
        <dbReference type="ChEBI" id="CHEBI:33019"/>
        <dbReference type="ChEBI" id="CHEBI:61560"/>
        <dbReference type="ChEBI" id="CHEBI:173112"/>
        <dbReference type="EC" id="2.7.7.7"/>
    </reaction>
</comment>
<dbReference type="Proteomes" id="UP000626786">
    <property type="component" value="Unassembled WGS sequence"/>
</dbReference>
<keyword evidence="10" id="KW-1185">Reference proteome</keyword>
<organism evidence="9 10">
    <name type="scientific">Sporosarcina quadrami</name>
    <dbReference type="NCBI Taxonomy" id="2762234"/>
    <lineage>
        <taxon>Bacteria</taxon>
        <taxon>Bacillati</taxon>
        <taxon>Bacillota</taxon>
        <taxon>Bacilli</taxon>
        <taxon>Bacillales</taxon>
        <taxon>Caryophanaceae</taxon>
        <taxon>Sporosarcina</taxon>
    </lineage>
</organism>
<proteinExistence type="predicted"/>
<evidence type="ECO:0000256" key="4">
    <source>
        <dbReference type="ARBA" id="ARBA00022695"/>
    </source>
</evidence>
<dbReference type="Gene3D" id="3.40.50.300">
    <property type="entry name" value="P-loop containing nucleotide triphosphate hydrolases"/>
    <property type="match status" value="1"/>
</dbReference>
<dbReference type="GO" id="GO:0003887">
    <property type="term" value="F:DNA-directed DNA polymerase activity"/>
    <property type="evidence" value="ECO:0007669"/>
    <property type="project" value="UniProtKB-EC"/>
</dbReference>
<reference evidence="9 10" key="1">
    <citation type="submission" date="2020-08" db="EMBL/GenBank/DDBJ databases">
        <title>A Genomic Blueprint of the Chicken Gut Microbiome.</title>
        <authorList>
            <person name="Gilroy R."/>
            <person name="Ravi A."/>
            <person name="Getino M."/>
            <person name="Pursley I."/>
            <person name="Horton D.L."/>
            <person name="Alikhan N.-F."/>
            <person name="Baker D."/>
            <person name="Gharbi K."/>
            <person name="Hall N."/>
            <person name="Watson M."/>
            <person name="Adriaenssens E.M."/>
            <person name="Foster-Nyarko E."/>
            <person name="Jarju S."/>
            <person name="Secka A."/>
            <person name="Antonio M."/>
            <person name="Oren A."/>
            <person name="Chaudhuri R."/>
            <person name="La Ragione R.M."/>
            <person name="Hildebrand F."/>
            <person name="Pallen M.J."/>
        </authorList>
    </citation>
    <scope>NUCLEOTIDE SEQUENCE [LARGE SCALE GENOMIC DNA]</scope>
    <source>
        <strain evidence="9 10">Sa2YVA2</strain>
    </source>
</reference>
<comment type="caution">
    <text evidence="9">The sequence shown here is derived from an EMBL/GenBank/DDBJ whole genome shotgun (WGS) entry which is preliminary data.</text>
</comment>
<dbReference type="Gene3D" id="1.20.272.10">
    <property type="match status" value="1"/>
</dbReference>
<sequence length="331" mass="37479">MATAIKQRQKAVVERLEATFLNNRIGHAYLFDGETGTGKGEAAIHFAKLLLCERPINAVPCETCHACRRIDSRNHPNVTLIEPDGQDIKKEQMSSLILQMTKKGYEPGRKIYMIARADRMNAAAANTLLKFLEEPEGEVTAILMTDSYHSILPTIQSRCQRISFIPPRREDMITKLIENGITASMAATVTMMTADSDKQMELAENDQFALTRKTVLKLIEASDRNVNEALVFIQSDWSPVMKEKEDLERGLDLLLYAYRDIVAMKAGLQADLTFPDQQQNFRALSMKMTYNRLSDNMEAILQAKKKVYANMNRTLLMEQLVLNLQEGLMLV</sequence>
<evidence type="ECO:0000313" key="10">
    <source>
        <dbReference type="Proteomes" id="UP000626786"/>
    </source>
</evidence>
<dbReference type="NCBIfam" id="TIGR00678">
    <property type="entry name" value="holB"/>
    <property type="match status" value="1"/>
</dbReference>
<feature type="domain" description="DNA polymerase III delta subunit C-terminal" evidence="8">
    <location>
        <begin position="242"/>
        <end position="325"/>
    </location>
</feature>
<dbReference type="SUPFAM" id="SSF52540">
    <property type="entry name" value="P-loop containing nucleoside triphosphate hydrolases"/>
    <property type="match status" value="1"/>
</dbReference>
<accession>A0ABR8UDE9</accession>
<evidence type="ECO:0000256" key="6">
    <source>
        <dbReference type="ARBA" id="ARBA00022932"/>
    </source>
</evidence>
<keyword evidence="3 9" id="KW-0808">Transferase</keyword>
<dbReference type="Pfam" id="PF13177">
    <property type="entry name" value="DNA_pol3_delta2"/>
    <property type="match status" value="1"/>
</dbReference>
<gene>
    <name evidence="9" type="primary">holB</name>
    <name evidence="9" type="ORF">H9649_15805</name>
</gene>
<dbReference type="RefSeq" id="WP_191695863.1">
    <property type="nucleotide sequence ID" value="NZ_JACSQN010000020.1"/>
</dbReference>
<dbReference type="Pfam" id="PF09115">
    <property type="entry name" value="DNApol3-delta_C"/>
    <property type="match status" value="1"/>
</dbReference>
<evidence type="ECO:0000256" key="5">
    <source>
        <dbReference type="ARBA" id="ARBA00022705"/>
    </source>
</evidence>
<evidence type="ECO:0000256" key="3">
    <source>
        <dbReference type="ARBA" id="ARBA00022679"/>
    </source>
</evidence>
<name>A0ABR8UDE9_9BACL</name>
<keyword evidence="5" id="KW-0235">DNA replication</keyword>
<evidence type="ECO:0000259" key="8">
    <source>
        <dbReference type="Pfam" id="PF09115"/>
    </source>
</evidence>
<dbReference type="InterPro" id="IPR027417">
    <property type="entry name" value="P-loop_NTPase"/>
</dbReference>
<keyword evidence="6" id="KW-0239">DNA-directed DNA polymerase</keyword>
<protein>
    <recommendedName>
        <fullName evidence="2">DNA polymerase III subunit delta'</fullName>
        <ecNumber evidence="1">2.7.7.7</ecNumber>
    </recommendedName>
</protein>
<dbReference type="PANTHER" id="PTHR11669">
    <property type="entry name" value="REPLICATION FACTOR C / DNA POLYMERASE III GAMMA-TAU SUBUNIT"/>
    <property type="match status" value="1"/>
</dbReference>
<evidence type="ECO:0000256" key="2">
    <source>
        <dbReference type="ARBA" id="ARBA00014363"/>
    </source>
</evidence>
<dbReference type="InterPro" id="IPR004622">
    <property type="entry name" value="DNA_pol_HolB"/>
</dbReference>
<dbReference type="EMBL" id="JACSQN010000020">
    <property type="protein sequence ID" value="MBD7986036.1"/>
    <property type="molecule type" value="Genomic_DNA"/>
</dbReference>
<dbReference type="InterPro" id="IPR015199">
    <property type="entry name" value="DNA_pol_III_delta_C"/>
</dbReference>
<dbReference type="InterPro" id="IPR050238">
    <property type="entry name" value="DNA_Rep/Repair_Clamp_Loader"/>
</dbReference>